<accession>A0AAW1M4D9</accession>
<evidence type="ECO:0000256" key="3">
    <source>
        <dbReference type="ARBA" id="ARBA00012001"/>
    </source>
</evidence>
<dbReference type="PROSITE" id="PS00275">
    <property type="entry name" value="SHIGA_RICIN"/>
    <property type="match status" value="1"/>
</dbReference>
<dbReference type="GO" id="GO:0006952">
    <property type="term" value="P:defense response"/>
    <property type="evidence" value="ECO:0007669"/>
    <property type="project" value="UniProtKB-KW"/>
</dbReference>
<dbReference type="EMBL" id="JBDFQZ010000003">
    <property type="protein sequence ID" value="KAK9741441.1"/>
    <property type="molecule type" value="Genomic_DNA"/>
</dbReference>
<dbReference type="GO" id="GO:0030598">
    <property type="term" value="F:rRNA N-glycosylase activity"/>
    <property type="evidence" value="ECO:0007669"/>
    <property type="project" value="UniProtKB-EC"/>
</dbReference>
<keyword evidence="7 8" id="KW-0652">Protein synthesis inhibitor</keyword>
<dbReference type="PANTHER" id="PTHR33453">
    <property type="match status" value="1"/>
</dbReference>
<dbReference type="GO" id="GO:0017148">
    <property type="term" value="P:negative regulation of translation"/>
    <property type="evidence" value="ECO:0007669"/>
    <property type="project" value="UniProtKB-KW"/>
</dbReference>
<evidence type="ECO:0000256" key="6">
    <source>
        <dbReference type="ARBA" id="ARBA00022821"/>
    </source>
</evidence>
<organism evidence="10 11">
    <name type="scientific">Saponaria officinalis</name>
    <name type="common">Common soapwort</name>
    <name type="synonym">Lychnis saponaria</name>
    <dbReference type="NCBI Taxonomy" id="3572"/>
    <lineage>
        <taxon>Eukaryota</taxon>
        <taxon>Viridiplantae</taxon>
        <taxon>Streptophyta</taxon>
        <taxon>Embryophyta</taxon>
        <taxon>Tracheophyta</taxon>
        <taxon>Spermatophyta</taxon>
        <taxon>Magnoliopsida</taxon>
        <taxon>eudicotyledons</taxon>
        <taxon>Gunneridae</taxon>
        <taxon>Pentapetalae</taxon>
        <taxon>Caryophyllales</taxon>
        <taxon>Caryophyllaceae</taxon>
        <taxon>Caryophylleae</taxon>
        <taxon>Saponaria</taxon>
    </lineage>
</organism>
<comment type="similarity">
    <text evidence="2">Belongs to the ribosome-inactivating protein family. Type 1 RIP subfamily.</text>
</comment>
<dbReference type="PRINTS" id="PR00396">
    <property type="entry name" value="SHIGARICIN"/>
</dbReference>
<evidence type="ECO:0000256" key="1">
    <source>
        <dbReference type="ARBA" id="ARBA00000237"/>
    </source>
</evidence>
<dbReference type="Gene3D" id="4.10.470.10">
    <property type="entry name" value="Ricin (A Subunit), domain 2"/>
    <property type="match status" value="1"/>
</dbReference>
<comment type="catalytic activity">
    <reaction evidence="1 8">
        <text>Endohydrolysis of the N-glycosidic bond at one specific adenosine on the 28S rRNA.</text>
        <dbReference type="EC" id="3.2.2.22"/>
    </reaction>
</comment>
<evidence type="ECO:0000313" key="11">
    <source>
        <dbReference type="Proteomes" id="UP001443914"/>
    </source>
</evidence>
<keyword evidence="9" id="KW-1133">Transmembrane helix</keyword>
<evidence type="ECO:0000256" key="2">
    <source>
        <dbReference type="ARBA" id="ARBA00008544"/>
    </source>
</evidence>
<dbReference type="InterPro" id="IPR016139">
    <property type="entry name" value="Ribosome_inactivat_prot_sub2"/>
</dbReference>
<evidence type="ECO:0000256" key="5">
    <source>
        <dbReference type="ARBA" id="ARBA00022801"/>
    </source>
</evidence>
<protein>
    <recommendedName>
        <fullName evidence="3 8">rRNA N-glycosylase</fullName>
        <ecNumber evidence="3 8">3.2.2.22</ecNumber>
    </recommendedName>
</protein>
<comment type="caution">
    <text evidence="10">The sequence shown here is derived from an EMBL/GenBank/DDBJ whole genome shotgun (WGS) entry which is preliminary data.</text>
</comment>
<keyword evidence="11" id="KW-1185">Reference proteome</keyword>
<gene>
    <name evidence="10" type="ORF">RND81_03G106200</name>
</gene>
<keyword evidence="9" id="KW-0812">Transmembrane</keyword>
<dbReference type="InterPro" id="IPR017989">
    <property type="entry name" value="Ribosome_inactivat_1/2"/>
</dbReference>
<dbReference type="InterPro" id="IPR036041">
    <property type="entry name" value="Ribosome-inact_prot_sf"/>
</dbReference>
<sequence>MEVLQKVTTWIMIMLISIIIPTLVTPTLGFDTVKWTLQFGKDSTHYTTMLTSLRDKVKALDKKGKPVEVCGFPVTLKDPVQSKKFILVEIVGSEGRTVTLAFQTSDIYFVGYSDKINNAARANFVADVKLTDKEKGDLFPDVLKKNQINLPYGESYKSMEGAAGKSRSSIDLGIQRLDDRIKKVYGLSYGPNPSKDVKSKLAEFGLTVVQMVAEAARFNNIENRVINGGLEKESFFPDSNMIKLVNEWGKISQAIHNASPTCKEVKDKFEYPTNVNTVDGLRPFISLLKFKKVKTTTTVVSDSNPIKYMAYVI</sequence>
<dbReference type="InterPro" id="IPR017988">
    <property type="entry name" value="Ribosome_inactivat_prot_CS"/>
</dbReference>
<dbReference type="SUPFAM" id="SSF56371">
    <property type="entry name" value="Ribosome inactivating proteins (RIP)"/>
    <property type="match status" value="1"/>
</dbReference>
<dbReference type="PANTHER" id="PTHR33453:SF34">
    <property type="entry name" value="RIBOSOME-INACTIVATING PROTEIN"/>
    <property type="match status" value="1"/>
</dbReference>
<proteinExistence type="inferred from homology"/>
<name>A0AAW1M4D9_SAPOF</name>
<evidence type="ECO:0000256" key="7">
    <source>
        <dbReference type="ARBA" id="ARBA00023193"/>
    </source>
</evidence>
<evidence type="ECO:0000256" key="8">
    <source>
        <dbReference type="RuleBase" id="RU004915"/>
    </source>
</evidence>
<dbReference type="InterPro" id="IPR001574">
    <property type="entry name" value="Ribosome_inactivat_prot"/>
</dbReference>
<keyword evidence="9" id="KW-0472">Membrane</keyword>
<evidence type="ECO:0000256" key="4">
    <source>
        <dbReference type="ARBA" id="ARBA00022656"/>
    </source>
</evidence>
<dbReference type="GO" id="GO:0090729">
    <property type="term" value="F:toxin activity"/>
    <property type="evidence" value="ECO:0007669"/>
    <property type="project" value="UniProtKB-KW"/>
</dbReference>
<keyword evidence="4 8" id="KW-0800">Toxin</keyword>
<dbReference type="Gene3D" id="3.40.420.10">
    <property type="entry name" value="Ricin (A subunit), domain 1"/>
    <property type="match status" value="1"/>
</dbReference>
<dbReference type="EC" id="3.2.2.22" evidence="3 8"/>
<evidence type="ECO:0000256" key="9">
    <source>
        <dbReference type="SAM" id="Phobius"/>
    </source>
</evidence>
<dbReference type="Proteomes" id="UP001443914">
    <property type="component" value="Unassembled WGS sequence"/>
</dbReference>
<keyword evidence="6 8" id="KW-0611">Plant defense</keyword>
<evidence type="ECO:0000313" key="10">
    <source>
        <dbReference type="EMBL" id="KAK9741441.1"/>
    </source>
</evidence>
<dbReference type="InterPro" id="IPR016138">
    <property type="entry name" value="Ribosome_inactivat_prot_sub1"/>
</dbReference>
<keyword evidence="5 8" id="KW-0378">Hydrolase</keyword>
<dbReference type="AlphaFoldDB" id="A0AAW1M4D9"/>
<dbReference type="Pfam" id="PF00161">
    <property type="entry name" value="RIP"/>
    <property type="match status" value="1"/>
</dbReference>
<reference evidence="10" key="1">
    <citation type="submission" date="2024-03" db="EMBL/GenBank/DDBJ databases">
        <title>WGS assembly of Saponaria officinalis var. Norfolk2.</title>
        <authorList>
            <person name="Jenkins J."/>
            <person name="Shu S."/>
            <person name="Grimwood J."/>
            <person name="Barry K."/>
            <person name="Goodstein D."/>
            <person name="Schmutz J."/>
            <person name="Leebens-Mack J."/>
            <person name="Osbourn A."/>
        </authorList>
    </citation>
    <scope>NUCLEOTIDE SEQUENCE [LARGE SCALE GENOMIC DNA]</scope>
    <source>
        <strain evidence="10">JIC</strain>
    </source>
</reference>
<feature type="transmembrane region" description="Helical" evidence="9">
    <location>
        <begin position="7"/>
        <end position="24"/>
    </location>
</feature>